<dbReference type="AlphaFoldDB" id="A0A1I6PMZ2"/>
<accession>A0A1I6PMZ2</accession>
<organism evidence="1 2">
    <name type="scientific">Alloyangia pacifica</name>
    <dbReference type="NCBI Taxonomy" id="311180"/>
    <lineage>
        <taxon>Bacteria</taxon>
        <taxon>Pseudomonadati</taxon>
        <taxon>Pseudomonadota</taxon>
        <taxon>Alphaproteobacteria</taxon>
        <taxon>Rhodobacterales</taxon>
        <taxon>Roseobacteraceae</taxon>
        <taxon>Alloyangia</taxon>
    </lineage>
</organism>
<evidence type="ECO:0000313" key="2">
    <source>
        <dbReference type="Proteomes" id="UP000199392"/>
    </source>
</evidence>
<sequence>MPDVSYQTFVRVEGVRVEGPQGVCLIGGELAMSPGDVMRLARYNRWQNETMCDALASLSPQALQVFCIFCGLSPLPHGNVR</sequence>
<keyword evidence="2" id="KW-1185">Reference proteome</keyword>
<reference evidence="2" key="1">
    <citation type="submission" date="2016-10" db="EMBL/GenBank/DDBJ databases">
        <authorList>
            <person name="Varghese N."/>
            <person name="Submissions S."/>
        </authorList>
    </citation>
    <scope>NUCLEOTIDE SEQUENCE [LARGE SCALE GENOMIC DNA]</scope>
    <source>
        <strain evidence="2">DSM 26894</strain>
    </source>
</reference>
<evidence type="ECO:0000313" key="1">
    <source>
        <dbReference type="EMBL" id="SFS41593.1"/>
    </source>
</evidence>
<gene>
    <name evidence="1" type="ORF">SAMN04488050_101655</name>
</gene>
<name>A0A1I6PMZ2_9RHOB</name>
<proteinExistence type="predicted"/>
<dbReference type="EMBL" id="FOZW01000001">
    <property type="protein sequence ID" value="SFS41593.1"/>
    <property type="molecule type" value="Genomic_DNA"/>
</dbReference>
<protein>
    <submittedName>
        <fullName evidence="1">Uncharacterized protein</fullName>
    </submittedName>
</protein>
<dbReference type="Proteomes" id="UP000199392">
    <property type="component" value="Unassembled WGS sequence"/>
</dbReference>